<dbReference type="RefSeq" id="WP_015220174.1">
    <property type="nucleotide sequence ID" value="NZ_WMIA01000007.1"/>
</dbReference>
<dbReference type="PANTHER" id="PTHR30006:SF15">
    <property type="entry name" value="IRON-UTILIZATION PERIPLASMIC PROTEIN"/>
    <property type="match status" value="1"/>
</dbReference>
<dbReference type="SUPFAM" id="SSF53850">
    <property type="entry name" value="Periplasmic binding protein-like II"/>
    <property type="match status" value="1"/>
</dbReference>
<dbReference type="GO" id="GO:0006826">
    <property type="term" value="P:iron ion transport"/>
    <property type="evidence" value="ECO:0007669"/>
    <property type="project" value="UniProtKB-KW"/>
</dbReference>
<evidence type="ECO:0000256" key="1">
    <source>
        <dbReference type="ARBA" id="ARBA00008520"/>
    </source>
</evidence>
<dbReference type="CDD" id="cd13542">
    <property type="entry name" value="PBP2_FutA1_ilke"/>
    <property type="match status" value="1"/>
</dbReference>
<comment type="similarity">
    <text evidence="1">Belongs to the bacterial solute-binding protein 1 family.</text>
</comment>
<dbReference type="PROSITE" id="PS51318">
    <property type="entry name" value="TAT"/>
    <property type="match status" value="1"/>
</dbReference>
<evidence type="ECO:0000313" key="5">
    <source>
        <dbReference type="EMBL" id="MTF38823.1"/>
    </source>
</evidence>
<evidence type="ECO:0000313" key="6">
    <source>
        <dbReference type="Proteomes" id="UP000437131"/>
    </source>
</evidence>
<keyword evidence="2" id="KW-0406">Ion transport</keyword>
<sequence>MSKITRRVFLGTSAAIGAVALGELTGIKSSSAQAKQINLYSSRHYNTDQRLYTDFEKQTGIKVNLVEGKAEQLLERIRSEGRNSKADVFLTADAGNLWQAQQAGIFSPVSSSVLTQKIPSYFRDPNNNWFGFSKRIRVIMYNKSKVNPSQLSTYEDLANSKWRKKIAIRSSSNIYNQSLVAWLIAINGQQKTEEWCRGIVANMARPPQGGDRDQIEAVAAGIADLAVANTYYLAGYGASNDPQKKAIFNKVGVFFPNQKGRGAHANISGGGVLKNAPNRAGAVKFLEYLVSPSAQRFFAQGNNEYPVVEGIALDPVLASFGSFKSDVTSVAKYGPNLANAVKIMDRAGWK</sequence>
<name>A0A844GTC8_9CHRO</name>
<accession>A0A844GTC8</accession>
<dbReference type="Pfam" id="PF13416">
    <property type="entry name" value="SBP_bac_8"/>
    <property type="match status" value="1"/>
</dbReference>
<gene>
    <name evidence="5" type="ORF">GGC33_07760</name>
</gene>
<keyword evidence="2" id="KW-0813">Transport</keyword>
<keyword evidence="4" id="KW-0408">Iron</keyword>
<evidence type="ECO:0000256" key="3">
    <source>
        <dbReference type="ARBA" id="ARBA00022729"/>
    </source>
</evidence>
<dbReference type="InterPro" id="IPR006059">
    <property type="entry name" value="SBP"/>
</dbReference>
<feature type="binding site" evidence="4">
    <location>
        <position position="231"/>
    </location>
    <ligand>
        <name>Fe cation</name>
        <dbReference type="ChEBI" id="CHEBI:24875"/>
    </ligand>
</feature>
<evidence type="ECO:0000256" key="4">
    <source>
        <dbReference type="PIRSR" id="PIRSR002825-1"/>
    </source>
</evidence>
<dbReference type="GO" id="GO:0046872">
    <property type="term" value="F:metal ion binding"/>
    <property type="evidence" value="ECO:0007669"/>
    <property type="project" value="UniProtKB-KW"/>
</dbReference>
<keyword evidence="3" id="KW-0732">Signal</keyword>
<evidence type="ECO:0000256" key="2">
    <source>
        <dbReference type="ARBA" id="ARBA00022496"/>
    </source>
</evidence>
<dbReference type="Proteomes" id="UP000437131">
    <property type="component" value="Unassembled WGS sequence"/>
</dbReference>
<dbReference type="InterPro" id="IPR026045">
    <property type="entry name" value="Ferric-bd"/>
</dbReference>
<organism evidence="5 6">
    <name type="scientific">Cyanobacterium aponinum 0216</name>
    <dbReference type="NCBI Taxonomy" id="2676140"/>
    <lineage>
        <taxon>Bacteria</taxon>
        <taxon>Bacillati</taxon>
        <taxon>Cyanobacteriota</taxon>
        <taxon>Cyanophyceae</taxon>
        <taxon>Oscillatoriophycideae</taxon>
        <taxon>Chroococcales</taxon>
        <taxon>Geminocystaceae</taxon>
        <taxon>Cyanobacterium</taxon>
    </lineage>
</organism>
<keyword evidence="4" id="KW-0479">Metal-binding</keyword>
<dbReference type="PANTHER" id="PTHR30006">
    <property type="entry name" value="THIAMINE-BINDING PERIPLASMIC PROTEIN-RELATED"/>
    <property type="match status" value="1"/>
</dbReference>
<feature type="binding site" evidence="4">
    <location>
        <position position="232"/>
    </location>
    <ligand>
        <name>Fe cation</name>
        <dbReference type="ChEBI" id="CHEBI:24875"/>
    </ligand>
</feature>
<reference evidence="5 6" key="1">
    <citation type="submission" date="2019-11" db="EMBL/GenBank/DDBJ databases">
        <title>Isolation of a new High Light Tolerant Cyanobacteria.</title>
        <authorList>
            <person name="Dobson Z."/>
            <person name="Vaughn N."/>
            <person name="Vaughn M."/>
            <person name="Fromme P."/>
            <person name="Mazor Y."/>
        </authorList>
    </citation>
    <scope>NUCLEOTIDE SEQUENCE [LARGE SCALE GENOMIC DNA]</scope>
    <source>
        <strain evidence="5 6">0216</strain>
    </source>
</reference>
<proteinExistence type="inferred from homology"/>
<dbReference type="AlphaFoldDB" id="A0A844GTC8"/>
<dbReference type="EMBL" id="WMIA01000007">
    <property type="protein sequence ID" value="MTF38823.1"/>
    <property type="molecule type" value="Genomic_DNA"/>
</dbReference>
<keyword evidence="2" id="KW-0410">Iron transport</keyword>
<protein>
    <submittedName>
        <fullName evidence="5">Extracellular solute-binding protein</fullName>
    </submittedName>
</protein>
<comment type="caution">
    <text evidence="5">The sequence shown here is derived from an EMBL/GenBank/DDBJ whole genome shotgun (WGS) entry which is preliminary data.</text>
</comment>
<dbReference type="GO" id="GO:0030288">
    <property type="term" value="C:outer membrane-bounded periplasmic space"/>
    <property type="evidence" value="ECO:0007669"/>
    <property type="project" value="TreeGrafter"/>
</dbReference>
<dbReference type="Gene3D" id="3.40.190.10">
    <property type="entry name" value="Periplasmic binding protein-like II"/>
    <property type="match status" value="2"/>
</dbReference>
<feature type="binding site" evidence="4">
    <location>
        <position position="44"/>
    </location>
    <ligand>
        <name>Fe cation</name>
        <dbReference type="ChEBI" id="CHEBI:24875"/>
    </ligand>
</feature>
<dbReference type="InterPro" id="IPR006311">
    <property type="entry name" value="TAT_signal"/>
</dbReference>
<dbReference type="PIRSF" id="PIRSF002825">
    <property type="entry name" value="CfbpA"/>
    <property type="match status" value="1"/>
</dbReference>